<evidence type="ECO:0000256" key="3">
    <source>
        <dbReference type="ARBA" id="ARBA00022553"/>
    </source>
</evidence>
<dbReference type="InterPro" id="IPR036890">
    <property type="entry name" value="HATPase_C_sf"/>
</dbReference>
<dbReference type="PRINTS" id="PR00344">
    <property type="entry name" value="BCTRLSENSOR"/>
</dbReference>
<dbReference type="CDD" id="cd00075">
    <property type="entry name" value="HATPase"/>
    <property type="match status" value="1"/>
</dbReference>
<dbReference type="SMART" id="SM00091">
    <property type="entry name" value="PAS"/>
    <property type="match status" value="1"/>
</dbReference>
<dbReference type="InterPro" id="IPR050351">
    <property type="entry name" value="BphY/WalK/GraS-like"/>
</dbReference>
<dbReference type="CDD" id="cd00082">
    <property type="entry name" value="HisKA"/>
    <property type="match status" value="1"/>
</dbReference>
<evidence type="ECO:0000256" key="2">
    <source>
        <dbReference type="ARBA" id="ARBA00012438"/>
    </source>
</evidence>
<proteinExistence type="predicted"/>
<dbReference type="InterPro" id="IPR004358">
    <property type="entry name" value="Sig_transdc_His_kin-like_C"/>
</dbReference>
<keyword evidence="5" id="KW-0418">Kinase</keyword>
<evidence type="ECO:0000256" key="5">
    <source>
        <dbReference type="ARBA" id="ARBA00022777"/>
    </source>
</evidence>
<dbReference type="PANTHER" id="PTHR45453:SF1">
    <property type="entry name" value="PHOSPHATE REGULON SENSOR PROTEIN PHOR"/>
    <property type="match status" value="1"/>
</dbReference>
<dbReference type="Pfam" id="PF00512">
    <property type="entry name" value="HisKA"/>
    <property type="match status" value="1"/>
</dbReference>
<keyword evidence="7" id="KW-0472">Membrane</keyword>
<dbReference type="InterPro" id="IPR001789">
    <property type="entry name" value="Sig_transdc_resp-reg_receiver"/>
</dbReference>
<evidence type="ECO:0000313" key="12">
    <source>
        <dbReference type="EMBL" id="HCE17068.1"/>
    </source>
</evidence>
<dbReference type="InterPro" id="IPR003594">
    <property type="entry name" value="HATPase_dom"/>
</dbReference>
<dbReference type="InterPro" id="IPR035965">
    <property type="entry name" value="PAS-like_dom_sf"/>
</dbReference>
<dbReference type="InterPro" id="IPR003018">
    <property type="entry name" value="GAF"/>
</dbReference>
<dbReference type="SMART" id="SM00388">
    <property type="entry name" value="HisKA"/>
    <property type="match status" value="1"/>
</dbReference>
<dbReference type="Pfam" id="PF00072">
    <property type="entry name" value="Response_reg"/>
    <property type="match status" value="1"/>
</dbReference>
<dbReference type="CDD" id="cd00130">
    <property type="entry name" value="PAS"/>
    <property type="match status" value="1"/>
</dbReference>
<dbReference type="InterPro" id="IPR036097">
    <property type="entry name" value="HisK_dim/P_sf"/>
</dbReference>
<dbReference type="EMBL" id="DPBP01000020">
    <property type="protein sequence ID" value="HCE17068.1"/>
    <property type="molecule type" value="Genomic_DNA"/>
</dbReference>
<dbReference type="GO" id="GO:0004721">
    <property type="term" value="F:phosphoprotein phosphatase activity"/>
    <property type="evidence" value="ECO:0007669"/>
    <property type="project" value="TreeGrafter"/>
</dbReference>
<keyword evidence="4" id="KW-0808">Transferase</keyword>
<dbReference type="Gene3D" id="3.30.450.40">
    <property type="match status" value="1"/>
</dbReference>
<evidence type="ECO:0000259" key="11">
    <source>
        <dbReference type="PROSITE" id="PS50112"/>
    </source>
</evidence>
<dbReference type="NCBIfam" id="TIGR00229">
    <property type="entry name" value="sensory_box"/>
    <property type="match status" value="1"/>
</dbReference>
<dbReference type="AlphaFoldDB" id="A0A3D1JH31"/>
<dbReference type="InterPro" id="IPR029016">
    <property type="entry name" value="GAF-like_dom_sf"/>
</dbReference>
<evidence type="ECO:0000259" key="9">
    <source>
        <dbReference type="PROSITE" id="PS50109"/>
    </source>
</evidence>
<sequence length="641" mass="71568">MTTQNRDLILMILSEAQVTFLLERMLQSMGFEVQAVPDRAHAMEILPRINPVLVFLGEKLPDSEGLSLASEIIRRFPATPIILFVSQESTEVLKAAMRLGITEYLCLPLRAEDLNRAIRNSLELARQRKEAVLLESRRVTAGLQQRLNELETLTRLGRTITGSLDLDHVLSSIVEAAVELTGAEEGSLLLLDEQTGELYMRAARNFQEDFVRTFRIPVTDTLAGSVIRNGQSVLLDENTPQKIKTAYLVQSLLYVPLMINGQVFGVLGVDNRQNRLPFTEHHTRLLEALAEFAVIAIENARLFTDTIAERRKMETVLTEVRDGVILIDQDERLLLVNQVARQAFGLGEERLSGRPLREIFNQPALLELLESARQGTPNRTEVTVEDGRVFSVQLSPIPEVGYVFTLSDITNLKKLDQIKSDFVHTVSHDLRSPLTAILGYVELIERAGPINDLQRDFIRRVQVSVHNITSLVDDLLDLGRIEAGFDTRMETVYLDQIIHYAADGMRKQLGEKGHHLQIQLSPDLPGLLANPVQMRQMVDNLLDNAIKYTPQGGTITVSGHVEQNQIILQVSDNGIGIPALDLPYIFDKFYRASNAAPEMSGTGLGLAIVKSIVENHHGRVWVDSIVGKGTTFTIVLPLNRA</sequence>
<name>A0A3D1JH31_9CHLR</name>
<feature type="domain" description="PAS" evidence="11">
    <location>
        <begin position="309"/>
        <end position="379"/>
    </location>
</feature>
<evidence type="ECO:0000313" key="13">
    <source>
        <dbReference type="Proteomes" id="UP000264141"/>
    </source>
</evidence>
<keyword evidence="3" id="KW-0597">Phosphoprotein</keyword>
<protein>
    <recommendedName>
        <fullName evidence="2">histidine kinase</fullName>
        <ecNumber evidence="2">2.7.13.3</ecNumber>
    </recommendedName>
</protein>
<dbReference type="PROSITE" id="PS50110">
    <property type="entry name" value="RESPONSE_REGULATORY"/>
    <property type="match status" value="1"/>
</dbReference>
<dbReference type="Gene3D" id="3.40.50.2300">
    <property type="match status" value="1"/>
</dbReference>
<dbReference type="InterPro" id="IPR003661">
    <property type="entry name" value="HisK_dim/P_dom"/>
</dbReference>
<dbReference type="Gene3D" id="3.30.565.10">
    <property type="entry name" value="Histidine kinase-like ATPase, C-terminal domain"/>
    <property type="match status" value="1"/>
</dbReference>
<dbReference type="FunFam" id="3.30.565.10:FF:000006">
    <property type="entry name" value="Sensor histidine kinase WalK"/>
    <property type="match status" value="1"/>
</dbReference>
<comment type="catalytic activity">
    <reaction evidence="1">
        <text>ATP + protein L-histidine = ADP + protein N-phospho-L-histidine.</text>
        <dbReference type="EC" id="2.7.13.3"/>
    </reaction>
</comment>
<dbReference type="PROSITE" id="PS50112">
    <property type="entry name" value="PAS"/>
    <property type="match status" value="1"/>
</dbReference>
<dbReference type="InterPro" id="IPR011006">
    <property type="entry name" value="CheY-like_superfamily"/>
</dbReference>
<dbReference type="SUPFAM" id="SSF55781">
    <property type="entry name" value="GAF domain-like"/>
    <property type="match status" value="1"/>
</dbReference>
<evidence type="ECO:0000256" key="6">
    <source>
        <dbReference type="ARBA" id="ARBA00023012"/>
    </source>
</evidence>
<dbReference type="Proteomes" id="UP000264141">
    <property type="component" value="Unassembled WGS sequence"/>
</dbReference>
<dbReference type="GO" id="GO:0016036">
    <property type="term" value="P:cellular response to phosphate starvation"/>
    <property type="evidence" value="ECO:0007669"/>
    <property type="project" value="TreeGrafter"/>
</dbReference>
<evidence type="ECO:0000256" key="8">
    <source>
        <dbReference type="PROSITE-ProRule" id="PRU00169"/>
    </source>
</evidence>
<evidence type="ECO:0000256" key="1">
    <source>
        <dbReference type="ARBA" id="ARBA00000085"/>
    </source>
</evidence>
<dbReference type="STRING" id="229919.GCA_001050195_02950"/>
<dbReference type="PANTHER" id="PTHR45453">
    <property type="entry name" value="PHOSPHATE REGULON SENSOR PROTEIN PHOR"/>
    <property type="match status" value="1"/>
</dbReference>
<dbReference type="Gene3D" id="1.10.287.130">
    <property type="match status" value="1"/>
</dbReference>
<evidence type="ECO:0000256" key="7">
    <source>
        <dbReference type="ARBA" id="ARBA00023136"/>
    </source>
</evidence>
<feature type="domain" description="Histidine kinase" evidence="9">
    <location>
        <begin position="425"/>
        <end position="640"/>
    </location>
</feature>
<dbReference type="GO" id="GO:0000155">
    <property type="term" value="F:phosphorelay sensor kinase activity"/>
    <property type="evidence" value="ECO:0007669"/>
    <property type="project" value="InterPro"/>
</dbReference>
<dbReference type="EC" id="2.7.13.3" evidence="2"/>
<dbReference type="SMART" id="SM00387">
    <property type="entry name" value="HATPase_c"/>
    <property type="match status" value="1"/>
</dbReference>
<dbReference type="GO" id="GO:0005886">
    <property type="term" value="C:plasma membrane"/>
    <property type="evidence" value="ECO:0007669"/>
    <property type="project" value="TreeGrafter"/>
</dbReference>
<dbReference type="SMART" id="SM00448">
    <property type="entry name" value="REC"/>
    <property type="match status" value="1"/>
</dbReference>
<dbReference type="SUPFAM" id="SSF55874">
    <property type="entry name" value="ATPase domain of HSP90 chaperone/DNA topoisomerase II/histidine kinase"/>
    <property type="match status" value="1"/>
</dbReference>
<dbReference type="Pfam" id="PF02518">
    <property type="entry name" value="HATPase_c"/>
    <property type="match status" value="1"/>
</dbReference>
<dbReference type="Pfam" id="PF12860">
    <property type="entry name" value="PAS_7"/>
    <property type="match status" value="1"/>
</dbReference>
<dbReference type="SUPFAM" id="SSF52172">
    <property type="entry name" value="CheY-like"/>
    <property type="match status" value="1"/>
</dbReference>
<comment type="caution">
    <text evidence="8">Lacks conserved residue(s) required for the propagation of feature annotation.</text>
</comment>
<dbReference type="CDD" id="cd00156">
    <property type="entry name" value="REC"/>
    <property type="match status" value="1"/>
</dbReference>
<dbReference type="Pfam" id="PF13185">
    <property type="entry name" value="GAF_2"/>
    <property type="match status" value="1"/>
</dbReference>
<dbReference type="InterPro" id="IPR005467">
    <property type="entry name" value="His_kinase_dom"/>
</dbReference>
<reference evidence="12 13" key="1">
    <citation type="journal article" date="2018" name="Nat. Biotechnol.">
        <title>A standardized bacterial taxonomy based on genome phylogeny substantially revises the tree of life.</title>
        <authorList>
            <person name="Parks D.H."/>
            <person name="Chuvochina M."/>
            <person name="Waite D.W."/>
            <person name="Rinke C."/>
            <person name="Skarshewski A."/>
            <person name="Chaumeil P.A."/>
            <person name="Hugenholtz P."/>
        </authorList>
    </citation>
    <scope>NUCLEOTIDE SEQUENCE [LARGE SCALE GENOMIC DNA]</scope>
    <source>
        <strain evidence="12">UBA8781</strain>
    </source>
</reference>
<dbReference type="Gene3D" id="3.30.450.20">
    <property type="entry name" value="PAS domain"/>
    <property type="match status" value="1"/>
</dbReference>
<feature type="domain" description="Response regulatory" evidence="10">
    <location>
        <begin position="8"/>
        <end position="122"/>
    </location>
</feature>
<dbReference type="PROSITE" id="PS50109">
    <property type="entry name" value="HIS_KIN"/>
    <property type="match status" value="1"/>
</dbReference>
<comment type="caution">
    <text evidence="12">The sequence shown here is derived from an EMBL/GenBank/DDBJ whole genome shotgun (WGS) entry which is preliminary data.</text>
</comment>
<organism evidence="12 13">
    <name type="scientific">Anaerolinea thermolimosa</name>
    <dbReference type="NCBI Taxonomy" id="229919"/>
    <lineage>
        <taxon>Bacteria</taxon>
        <taxon>Bacillati</taxon>
        <taxon>Chloroflexota</taxon>
        <taxon>Anaerolineae</taxon>
        <taxon>Anaerolineales</taxon>
        <taxon>Anaerolineaceae</taxon>
        <taxon>Anaerolinea</taxon>
    </lineage>
</organism>
<dbReference type="SUPFAM" id="SSF47384">
    <property type="entry name" value="Homodimeric domain of signal transducing histidine kinase"/>
    <property type="match status" value="1"/>
</dbReference>
<dbReference type="SMART" id="SM00065">
    <property type="entry name" value="GAF"/>
    <property type="match status" value="1"/>
</dbReference>
<keyword evidence="6" id="KW-0902">Two-component regulatory system</keyword>
<accession>A0A3D1JH31</accession>
<evidence type="ECO:0000256" key="4">
    <source>
        <dbReference type="ARBA" id="ARBA00022679"/>
    </source>
</evidence>
<gene>
    <name evidence="12" type="ORF">DEQ80_04335</name>
</gene>
<dbReference type="InterPro" id="IPR000014">
    <property type="entry name" value="PAS"/>
</dbReference>
<evidence type="ECO:0000259" key="10">
    <source>
        <dbReference type="PROSITE" id="PS50110"/>
    </source>
</evidence>
<dbReference type="SUPFAM" id="SSF55785">
    <property type="entry name" value="PYP-like sensor domain (PAS domain)"/>
    <property type="match status" value="1"/>
</dbReference>